<evidence type="ECO:0000256" key="3">
    <source>
        <dbReference type="ARBA" id="ARBA00022989"/>
    </source>
</evidence>
<feature type="transmembrane region" description="Helical" evidence="5">
    <location>
        <begin position="215"/>
        <end position="231"/>
    </location>
</feature>
<evidence type="ECO:0000259" key="6">
    <source>
        <dbReference type="Pfam" id="PF04932"/>
    </source>
</evidence>
<organism evidence="7 8">
    <name type="scientific">Blautia obeum</name>
    <dbReference type="NCBI Taxonomy" id="40520"/>
    <lineage>
        <taxon>Bacteria</taxon>
        <taxon>Bacillati</taxon>
        <taxon>Bacillota</taxon>
        <taxon>Clostridia</taxon>
        <taxon>Lachnospirales</taxon>
        <taxon>Lachnospiraceae</taxon>
        <taxon>Blautia</taxon>
    </lineage>
</organism>
<keyword evidence="2 5" id="KW-0812">Transmembrane</keyword>
<protein>
    <submittedName>
        <fullName evidence="7">O-antigen ligase domain-containing protein</fullName>
    </submittedName>
</protein>
<dbReference type="PANTHER" id="PTHR37422:SF13">
    <property type="entry name" value="LIPOPOLYSACCHARIDE BIOSYNTHESIS PROTEIN PA4999-RELATED"/>
    <property type="match status" value="1"/>
</dbReference>
<feature type="transmembrane region" description="Helical" evidence="5">
    <location>
        <begin position="266"/>
        <end position="286"/>
    </location>
</feature>
<evidence type="ECO:0000256" key="2">
    <source>
        <dbReference type="ARBA" id="ARBA00022692"/>
    </source>
</evidence>
<name>A0A3E5A4Z4_9FIRM</name>
<gene>
    <name evidence="7" type="ORF">DXB81_11865</name>
</gene>
<evidence type="ECO:0000313" key="7">
    <source>
        <dbReference type="EMBL" id="RGN03836.1"/>
    </source>
</evidence>
<proteinExistence type="predicted"/>
<keyword evidence="4 5" id="KW-0472">Membrane</keyword>
<feature type="transmembrane region" description="Helical" evidence="5">
    <location>
        <begin position="99"/>
        <end position="118"/>
    </location>
</feature>
<dbReference type="Proteomes" id="UP000261222">
    <property type="component" value="Unassembled WGS sequence"/>
</dbReference>
<feature type="transmembrane region" description="Helical" evidence="5">
    <location>
        <begin position="156"/>
        <end position="173"/>
    </location>
</feature>
<dbReference type="InterPro" id="IPR051533">
    <property type="entry name" value="WaaL-like"/>
</dbReference>
<sequence length="432" mass="48395">MKIGSKHFMDWWSYIYVIMILLISLFISDFNIVMFILYFVLALPFINSIEHFVVISLLLSTISYYFTGAYEEIFSIYTILLILIMARVLFLYKGKLEFNANNLILIIMLGVLACWSYIESPFHYFNGLFRLLYLLLLSVVVGNFIRLKISVICEMLPKTASIMVVGYLLSVLIKGSLIDGRLTIANSVNTNTFGMSCAQLGCILLMTAFLNKAQMRKNLVLCAIVVMLALLSGSRGALLAFALASAIVVIIYAKKNGRLTGTMFKLAIAGTVALGGMYLVLILTGLDTSRFSVAEIIASGGSRRSLIYESLIPYIIKNGYWKIGYGPGHECSRQVIMSLIGWDYAHSHNTFLEAFGELGIMGLLILIWSIKKSLKNIYGVCKIYKEAYLFVTILICLLINGLAESYFFDAVLWLLLAICRNNFIEETEIVAN</sequence>
<evidence type="ECO:0000256" key="5">
    <source>
        <dbReference type="SAM" id="Phobius"/>
    </source>
</evidence>
<accession>A0A3E5A4Z4</accession>
<keyword evidence="3 5" id="KW-1133">Transmembrane helix</keyword>
<dbReference type="GO" id="GO:0016020">
    <property type="term" value="C:membrane"/>
    <property type="evidence" value="ECO:0007669"/>
    <property type="project" value="UniProtKB-SubCell"/>
</dbReference>
<keyword evidence="7" id="KW-0436">Ligase</keyword>
<feature type="transmembrane region" description="Helical" evidence="5">
    <location>
        <begin position="237"/>
        <end position="254"/>
    </location>
</feature>
<dbReference type="PANTHER" id="PTHR37422">
    <property type="entry name" value="TEICHURONIC ACID BIOSYNTHESIS PROTEIN TUAE"/>
    <property type="match status" value="1"/>
</dbReference>
<dbReference type="EMBL" id="QSUB01000005">
    <property type="protein sequence ID" value="RGN03836.1"/>
    <property type="molecule type" value="Genomic_DNA"/>
</dbReference>
<evidence type="ECO:0000256" key="1">
    <source>
        <dbReference type="ARBA" id="ARBA00004141"/>
    </source>
</evidence>
<feature type="domain" description="O-antigen ligase-related" evidence="6">
    <location>
        <begin position="221"/>
        <end position="367"/>
    </location>
</feature>
<dbReference type="Pfam" id="PF04932">
    <property type="entry name" value="Wzy_C"/>
    <property type="match status" value="1"/>
</dbReference>
<comment type="caution">
    <text evidence="7">The sequence shown here is derived from an EMBL/GenBank/DDBJ whole genome shotgun (WGS) entry which is preliminary data.</text>
</comment>
<feature type="transmembrane region" description="Helical" evidence="5">
    <location>
        <begin position="14"/>
        <end position="41"/>
    </location>
</feature>
<dbReference type="InterPro" id="IPR007016">
    <property type="entry name" value="O-antigen_ligase-rel_domated"/>
</dbReference>
<dbReference type="RefSeq" id="WP_117739387.1">
    <property type="nucleotide sequence ID" value="NZ_QSUB01000005.1"/>
</dbReference>
<comment type="subcellular location">
    <subcellularLocation>
        <location evidence="1">Membrane</location>
        <topology evidence="1">Multi-pass membrane protein</topology>
    </subcellularLocation>
</comment>
<feature type="transmembrane region" description="Helical" evidence="5">
    <location>
        <begin position="124"/>
        <end position="144"/>
    </location>
</feature>
<feature type="transmembrane region" description="Helical" evidence="5">
    <location>
        <begin position="73"/>
        <end position="92"/>
    </location>
</feature>
<feature type="transmembrane region" description="Helical" evidence="5">
    <location>
        <begin position="388"/>
        <end position="408"/>
    </location>
</feature>
<dbReference type="GO" id="GO:0016874">
    <property type="term" value="F:ligase activity"/>
    <property type="evidence" value="ECO:0007669"/>
    <property type="project" value="UniProtKB-KW"/>
</dbReference>
<dbReference type="AlphaFoldDB" id="A0A3E5A4Z4"/>
<evidence type="ECO:0000313" key="8">
    <source>
        <dbReference type="Proteomes" id="UP000261222"/>
    </source>
</evidence>
<evidence type="ECO:0000256" key="4">
    <source>
        <dbReference type="ARBA" id="ARBA00023136"/>
    </source>
</evidence>
<reference evidence="7 8" key="1">
    <citation type="submission" date="2018-08" db="EMBL/GenBank/DDBJ databases">
        <title>A genome reference for cultivated species of the human gut microbiota.</title>
        <authorList>
            <person name="Zou Y."/>
            <person name="Xue W."/>
            <person name="Luo G."/>
        </authorList>
    </citation>
    <scope>NUCLEOTIDE SEQUENCE [LARGE SCALE GENOMIC DNA]</scope>
    <source>
        <strain evidence="7 8">OM06-11AA</strain>
    </source>
</reference>
<feature type="transmembrane region" description="Helical" evidence="5">
    <location>
        <begin position="351"/>
        <end position="368"/>
    </location>
</feature>
<feature type="transmembrane region" description="Helical" evidence="5">
    <location>
        <begin position="193"/>
        <end position="210"/>
    </location>
</feature>